<feature type="transmembrane region" description="Helical" evidence="1">
    <location>
        <begin position="7"/>
        <end position="26"/>
    </location>
</feature>
<feature type="non-terminal residue" evidence="2">
    <location>
        <position position="1"/>
    </location>
</feature>
<dbReference type="Proteomes" id="UP000566440">
    <property type="component" value="Unassembled WGS sequence"/>
</dbReference>
<keyword evidence="3" id="KW-1185">Reference proteome</keyword>
<gene>
    <name evidence="2" type="primary">Abca9_3</name>
    <name evidence="2" type="ORF">GALDEA_R16254</name>
</gene>
<reference evidence="2 3" key="1">
    <citation type="submission" date="2019-09" db="EMBL/GenBank/DDBJ databases">
        <title>Bird 10,000 Genomes (B10K) Project - Family phase.</title>
        <authorList>
            <person name="Zhang G."/>
        </authorList>
    </citation>
    <scope>NUCLEOTIDE SEQUENCE [LARGE SCALE GENOMIC DNA]</scope>
    <source>
        <strain evidence="2">B10K-DU-001-62</strain>
        <tissue evidence="2">Muscle</tissue>
    </source>
</reference>
<sequence>SVFPSRLLFFGIFIFPVLMIFITSHLSDYYSSWEITASYYFLPTGERIRNKSANLLLINDTGSPIEDFIAALKAQNIIPEITLEKNLTSTPQHHGAIKIALEGKV</sequence>
<evidence type="ECO:0000256" key="1">
    <source>
        <dbReference type="SAM" id="Phobius"/>
    </source>
</evidence>
<evidence type="ECO:0000313" key="2">
    <source>
        <dbReference type="EMBL" id="NXI39998.1"/>
    </source>
</evidence>
<dbReference type="OrthoDB" id="9330248at2759"/>
<protein>
    <submittedName>
        <fullName evidence="2">ABCA9 protein</fullName>
    </submittedName>
</protein>
<name>A0A7K9SVT3_9PICI</name>
<evidence type="ECO:0000313" key="3">
    <source>
        <dbReference type="Proteomes" id="UP000566440"/>
    </source>
</evidence>
<organism evidence="2 3">
    <name type="scientific">Galbula dea</name>
    <dbReference type="NCBI Taxonomy" id="1109041"/>
    <lineage>
        <taxon>Eukaryota</taxon>
        <taxon>Metazoa</taxon>
        <taxon>Chordata</taxon>
        <taxon>Craniata</taxon>
        <taxon>Vertebrata</taxon>
        <taxon>Euteleostomi</taxon>
        <taxon>Archelosauria</taxon>
        <taxon>Archosauria</taxon>
        <taxon>Dinosauria</taxon>
        <taxon>Saurischia</taxon>
        <taxon>Theropoda</taxon>
        <taxon>Coelurosauria</taxon>
        <taxon>Aves</taxon>
        <taxon>Neognathae</taxon>
        <taxon>Neoaves</taxon>
        <taxon>Telluraves</taxon>
        <taxon>Coraciimorphae</taxon>
        <taxon>Piciformes</taxon>
        <taxon>Galbulidae</taxon>
        <taxon>Galbula</taxon>
    </lineage>
</organism>
<keyword evidence="1" id="KW-0472">Membrane</keyword>
<keyword evidence="1" id="KW-0812">Transmembrane</keyword>
<comment type="caution">
    <text evidence="2">The sequence shown here is derived from an EMBL/GenBank/DDBJ whole genome shotgun (WGS) entry which is preliminary data.</text>
</comment>
<accession>A0A7K9SVT3</accession>
<keyword evidence="1" id="KW-1133">Transmembrane helix</keyword>
<proteinExistence type="predicted"/>
<dbReference type="AlphaFoldDB" id="A0A7K9SVT3"/>
<feature type="non-terminal residue" evidence="2">
    <location>
        <position position="105"/>
    </location>
</feature>
<dbReference type="EMBL" id="VWZX01004773">
    <property type="protein sequence ID" value="NXI39998.1"/>
    <property type="molecule type" value="Genomic_DNA"/>
</dbReference>